<dbReference type="InterPro" id="IPR011989">
    <property type="entry name" value="ARM-like"/>
</dbReference>
<dbReference type="GO" id="GO:0016491">
    <property type="term" value="F:oxidoreductase activity"/>
    <property type="evidence" value="ECO:0007669"/>
    <property type="project" value="TreeGrafter"/>
</dbReference>
<sequence>MCDPSRLCRWLAMIAALDNDPPANTDPFGEGADRVAVVAALRAKLDGDVPDLRSCSLAALARLGALDLATRTRLVVALDDADPDIRGHAAMAAGTLVLDDAVEALVARMKGDPDGEVRIHATVALGAIAAPRSLPALVDCLSHEGYPALDNPVDDDEFMASWEVEAQALKALGKIGGMRALPALLAVVEDPELDDLQELAIQALARLDGEAARQAVLTRLGGEDARARRRAARALVQLPEIAAGGGRLAPDLAALIPQLLDDHDPLVRIGVIRALGACGNRDYIVPLVGLLVSRDTEVREAVVAVLMQRGDAALEPRLLELLAFRDEQVRQAVVRVLARIGGSTSVVPLAALLDGAGGELQRDVVRALSAIGEPGAERELLACLADSDADIYVRAEALTALHPGDGEDNAARSALFAAIGDSDERICHAAATTLANFDSAAVITRLIEVLAVGGQTQEAPVPEGTVLPPEIVDWVRDSAAADPATSTLAAMLAAEPEGLAGASEPDAEDGEAPARVVAAKLLGLLGTADSRVPPALIAAAGTGFPDLRAQALATLAGFEDVGAVAAVVAGLAADQPAIRLAALATAETYAATAETVAGASALLDDSDVDIRSRAVRFLVHCGGEVADKALLHGLNDAETDVCREALRGLTAECFGDPQRDATLALLFRPDASLVRDVIAALRRVADGRSVVRLMHILSQSECIALHGICIDSLAGILAPGVDGTSEVA</sequence>
<dbReference type="Gene3D" id="1.25.10.10">
    <property type="entry name" value="Leucine-rich Repeat Variant"/>
    <property type="match status" value="4"/>
</dbReference>
<dbReference type="PANTHER" id="PTHR12697:SF5">
    <property type="entry name" value="DEOXYHYPUSINE HYDROXYLASE"/>
    <property type="match status" value="1"/>
</dbReference>
<dbReference type="AlphaFoldDB" id="A0A2P0QJD6"/>
<keyword evidence="1" id="KW-0456">Lyase</keyword>
<dbReference type="InterPro" id="IPR004155">
    <property type="entry name" value="PBS_lyase_HEAT"/>
</dbReference>
<dbReference type="GO" id="GO:0016829">
    <property type="term" value="F:lyase activity"/>
    <property type="evidence" value="ECO:0007669"/>
    <property type="project" value="UniProtKB-KW"/>
</dbReference>
<dbReference type="SMART" id="SM00567">
    <property type="entry name" value="EZ_HEAT"/>
    <property type="match status" value="12"/>
</dbReference>
<organism evidence="1">
    <name type="scientific">uncultured Pseudomonadota bacterium</name>
    <dbReference type="NCBI Taxonomy" id="153809"/>
    <lineage>
        <taxon>Bacteria</taxon>
        <taxon>Pseudomonadati</taxon>
        <taxon>Pseudomonadota</taxon>
        <taxon>environmental samples</taxon>
    </lineage>
</organism>
<dbReference type="PANTHER" id="PTHR12697">
    <property type="entry name" value="PBS LYASE HEAT-LIKE PROTEIN"/>
    <property type="match status" value="1"/>
</dbReference>
<proteinExistence type="predicted"/>
<dbReference type="EMBL" id="KY400105">
    <property type="protein sequence ID" value="ART90588.1"/>
    <property type="molecule type" value="Genomic_DNA"/>
</dbReference>
<accession>A0A2P0QJD6</accession>
<protein>
    <submittedName>
        <fullName evidence="1">PBS lyase HEAT domain protein repeat-containing protein</fullName>
    </submittedName>
</protein>
<dbReference type="SUPFAM" id="SSF48371">
    <property type="entry name" value="ARM repeat"/>
    <property type="match status" value="4"/>
</dbReference>
<dbReference type="InterPro" id="IPR016024">
    <property type="entry name" value="ARM-type_fold"/>
</dbReference>
<reference evidence="1" key="1">
    <citation type="submission" date="2016-12" db="EMBL/GenBank/DDBJ databases">
        <title>Arsenic respiratory pathways in the anoxic pelagic waters of the Pacific Ocean.</title>
        <authorList>
            <person name="Saunders J.K."/>
            <person name="Fuchsman C.A."/>
            <person name="McKay C."/>
            <person name="Rocap G."/>
        </authorList>
    </citation>
    <scope>NUCLEOTIDE SEQUENCE</scope>
</reference>
<dbReference type="Pfam" id="PF13646">
    <property type="entry name" value="HEAT_2"/>
    <property type="match status" value="4"/>
</dbReference>
<evidence type="ECO:0000313" key="1">
    <source>
        <dbReference type="EMBL" id="ART90588.1"/>
    </source>
</evidence>
<name>A0A2P0QJD6_9PROT</name>